<dbReference type="Gene3D" id="3.30.360.10">
    <property type="entry name" value="Dihydrodipicolinate Reductase, domain 2"/>
    <property type="match status" value="1"/>
</dbReference>
<dbReference type="Pfam" id="PF01408">
    <property type="entry name" value="GFO_IDH_MocA"/>
    <property type="match status" value="1"/>
</dbReference>
<evidence type="ECO:0000259" key="1">
    <source>
        <dbReference type="Pfam" id="PF01408"/>
    </source>
</evidence>
<evidence type="ECO:0000313" key="3">
    <source>
        <dbReference type="Proteomes" id="UP000779900"/>
    </source>
</evidence>
<sequence>MDSTPVGIVGAGRSRNGLGPFLAGFLERAGCRVVAVAGASPERAHRNALDLGQRLGHAVNACRDLAELAASGIKAVVISSPVAFHLEALRVAQAADLPTLCEKPLVDEPQLAEGLSVIDAFRQARVLLTENCQWPFALPALMQHSAFPVVPPVRQVAIGFAPPRTGRAMARGLLPHLLSLIQALAPLEPDTRVEDICWDRPPSSELSVLRFRLHGAQADLAASLHQLEVSQTPPRPFWIEVNQTRFVRRVEGDYSFVFACGEREFAVEDPVMQLAQRFVGCVKTADQVSIDREARLVRQRLQLYQAILAGLEDSPCWARAG</sequence>
<name>A0A938BTI9_UNCW3</name>
<dbReference type="InterPro" id="IPR000683">
    <property type="entry name" value="Gfo/Idh/MocA-like_OxRdtase_N"/>
</dbReference>
<protein>
    <recommendedName>
        <fullName evidence="1">Gfo/Idh/MocA-like oxidoreductase N-terminal domain-containing protein</fullName>
    </recommendedName>
</protein>
<evidence type="ECO:0000313" key="2">
    <source>
        <dbReference type="EMBL" id="MBM3331919.1"/>
    </source>
</evidence>
<gene>
    <name evidence="2" type="ORF">FJY68_08745</name>
</gene>
<dbReference type="Proteomes" id="UP000779900">
    <property type="component" value="Unassembled WGS sequence"/>
</dbReference>
<dbReference type="EMBL" id="VGIR01000050">
    <property type="protein sequence ID" value="MBM3331919.1"/>
    <property type="molecule type" value="Genomic_DNA"/>
</dbReference>
<dbReference type="GO" id="GO:0000166">
    <property type="term" value="F:nucleotide binding"/>
    <property type="evidence" value="ECO:0007669"/>
    <property type="project" value="InterPro"/>
</dbReference>
<feature type="domain" description="Gfo/Idh/MocA-like oxidoreductase N-terminal" evidence="1">
    <location>
        <begin position="6"/>
        <end position="129"/>
    </location>
</feature>
<dbReference type="SUPFAM" id="SSF51735">
    <property type="entry name" value="NAD(P)-binding Rossmann-fold domains"/>
    <property type="match status" value="1"/>
</dbReference>
<reference evidence="2" key="1">
    <citation type="submission" date="2019-03" db="EMBL/GenBank/DDBJ databases">
        <title>Lake Tanganyika Metagenome-Assembled Genomes (MAGs).</title>
        <authorList>
            <person name="Tran P."/>
        </authorList>
    </citation>
    <scope>NUCLEOTIDE SEQUENCE</scope>
    <source>
        <strain evidence="2">K_DeepCast_150m_m2_040</strain>
    </source>
</reference>
<dbReference type="InterPro" id="IPR036291">
    <property type="entry name" value="NAD(P)-bd_dom_sf"/>
</dbReference>
<dbReference type="AlphaFoldDB" id="A0A938BTI9"/>
<accession>A0A938BTI9</accession>
<comment type="caution">
    <text evidence="2">The sequence shown here is derived from an EMBL/GenBank/DDBJ whole genome shotgun (WGS) entry which is preliminary data.</text>
</comment>
<organism evidence="2 3">
    <name type="scientific">candidate division WOR-3 bacterium</name>
    <dbReference type="NCBI Taxonomy" id="2052148"/>
    <lineage>
        <taxon>Bacteria</taxon>
        <taxon>Bacteria division WOR-3</taxon>
    </lineage>
</organism>
<proteinExistence type="predicted"/>
<dbReference type="Gene3D" id="3.40.50.720">
    <property type="entry name" value="NAD(P)-binding Rossmann-like Domain"/>
    <property type="match status" value="1"/>
</dbReference>